<feature type="transmembrane region" description="Helical" evidence="1">
    <location>
        <begin position="20"/>
        <end position="43"/>
    </location>
</feature>
<dbReference type="STRING" id="391625.PPSIR1_30544"/>
<evidence type="ECO:0000256" key="1">
    <source>
        <dbReference type="SAM" id="Phobius"/>
    </source>
</evidence>
<dbReference type="Pfam" id="PF04186">
    <property type="entry name" value="FxsA"/>
    <property type="match status" value="1"/>
</dbReference>
<keyword evidence="1" id="KW-0812">Transmembrane</keyword>
<organism evidence="2 3">
    <name type="scientific">Plesiocystis pacifica SIR-1</name>
    <dbReference type="NCBI Taxonomy" id="391625"/>
    <lineage>
        <taxon>Bacteria</taxon>
        <taxon>Pseudomonadati</taxon>
        <taxon>Myxococcota</taxon>
        <taxon>Polyangia</taxon>
        <taxon>Nannocystales</taxon>
        <taxon>Nannocystaceae</taxon>
        <taxon>Plesiocystis</taxon>
    </lineage>
</organism>
<dbReference type="Proteomes" id="UP000005801">
    <property type="component" value="Unassembled WGS sequence"/>
</dbReference>
<accession>A6GGQ7</accession>
<feature type="transmembrane region" description="Helical" evidence="1">
    <location>
        <begin position="68"/>
        <end position="87"/>
    </location>
</feature>
<reference evidence="2 3" key="1">
    <citation type="submission" date="2007-06" db="EMBL/GenBank/DDBJ databases">
        <authorList>
            <person name="Shimkets L."/>
            <person name="Ferriera S."/>
            <person name="Johnson J."/>
            <person name="Kravitz S."/>
            <person name="Beeson K."/>
            <person name="Sutton G."/>
            <person name="Rogers Y.-H."/>
            <person name="Friedman R."/>
            <person name="Frazier M."/>
            <person name="Venter J.C."/>
        </authorList>
    </citation>
    <scope>NUCLEOTIDE SEQUENCE [LARGE SCALE GENOMIC DNA]</scope>
    <source>
        <strain evidence="2 3">SIR-1</strain>
    </source>
</reference>
<proteinExistence type="predicted"/>
<protein>
    <submittedName>
        <fullName evidence="2">FxsA-like protein</fullName>
    </submittedName>
</protein>
<evidence type="ECO:0000313" key="2">
    <source>
        <dbReference type="EMBL" id="EDM74957.1"/>
    </source>
</evidence>
<dbReference type="PANTHER" id="PTHR35335">
    <property type="entry name" value="UPF0716 PROTEIN FXSA"/>
    <property type="match status" value="1"/>
</dbReference>
<dbReference type="EMBL" id="ABCS01000109">
    <property type="protein sequence ID" value="EDM74957.1"/>
    <property type="molecule type" value="Genomic_DNA"/>
</dbReference>
<dbReference type="NCBIfam" id="NF008528">
    <property type="entry name" value="PRK11463.1-2"/>
    <property type="match status" value="1"/>
</dbReference>
<comment type="caution">
    <text evidence="2">The sequence shown here is derived from an EMBL/GenBank/DDBJ whole genome shotgun (WGS) entry which is preliminary data.</text>
</comment>
<gene>
    <name evidence="2" type="ORF">PPSIR1_30544</name>
</gene>
<dbReference type="eggNOG" id="COG3030">
    <property type="taxonomic scope" value="Bacteria"/>
</dbReference>
<sequence>MFLLFTLVPLVELYLLMTLGSFMGTLPTIALIATTGMLGAALAKREGRKALTAYQQAAMQGQLPEDGIVSALLILVGGVLLITPGVLTDVFGLSMMIPPVRRATARLVKARLQRKLEEGVASGNVRVIGFGSGMGFGGGFGSGKGRGPSAGNEPGAVGRGVVDVEVVDRKP</sequence>
<keyword evidence="1" id="KW-1133">Transmembrane helix</keyword>
<keyword evidence="1" id="KW-0472">Membrane</keyword>
<name>A6GGQ7_9BACT</name>
<dbReference type="InterPro" id="IPR007313">
    <property type="entry name" value="FxsA"/>
</dbReference>
<evidence type="ECO:0000313" key="3">
    <source>
        <dbReference type="Proteomes" id="UP000005801"/>
    </source>
</evidence>
<dbReference type="PANTHER" id="PTHR35335:SF1">
    <property type="entry name" value="UPF0716 PROTEIN FXSA"/>
    <property type="match status" value="1"/>
</dbReference>
<keyword evidence="3" id="KW-1185">Reference proteome</keyword>
<dbReference type="AlphaFoldDB" id="A6GGQ7"/>
<dbReference type="GO" id="GO:0016020">
    <property type="term" value="C:membrane"/>
    <property type="evidence" value="ECO:0007669"/>
    <property type="project" value="InterPro"/>
</dbReference>